<keyword evidence="4" id="KW-1185">Reference proteome</keyword>
<dbReference type="InterPro" id="IPR001304">
    <property type="entry name" value="C-type_lectin-like"/>
</dbReference>
<accession>A0A3Q1BXW1</accession>
<dbReference type="PROSITE" id="PS00615">
    <property type="entry name" value="C_TYPE_LECTIN_1"/>
    <property type="match status" value="1"/>
</dbReference>
<reference evidence="3" key="3">
    <citation type="submission" date="2025-09" db="UniProtKB">
        <authorList>
            <consortium name="Ensembl"/>
        </authorList>
    </citation>
    <scope>IDENTIFICATION</scope>
</reference>
<evidence type="ECO:0000313" key="4">
    <source>
        <dbReference type="Proteomes" id="UP001501940"/>
    </source>
</evidence>
<dbReference type="InterPro" id="IPR016186">
    <property type="entry name" value="C-type_lectin-like/link_sf"/>
</dbReference>
<dbReference type="Pfam" id="PF00059">
    <property type="entry name" value="Lectin_C"/>
    <property type="match status" value="3"/>
</dbReference>
<evidence type="ECO:0000259" key="2">
    <source>
        <dbReference type="PROSITE" id="PS50041"/>
    </source>
</evidence>
<dbReference type="PROSITE" id="PS50041">
    <property type="entry name" value="C_TYPE_LECTIN_2"/>
    <property type="match status" value="3"/>
</dbReference>
<dbReference type="AlphaFoldDB" id="A0A3Q1BXW1"/>
<sequence>MTLSEETATENILSFSYRAVTMERIIFLVCLCVAVEGDIGKHVFIENKETWSEAQAYCRQYHTDLSFFNSQSEIEKLPRAANGNLVPGWIGLYRDPNNRTAWKWSGGGHITFQNWDIGEPNNYWGDENNAEILSNGKWDDARGSNSYSFYCVDVTVVEEKMSWEDALSHCRDKQTDLPSLLSETDRLLDHNDIKHKNISERVWMGLHPNNRTAWKWSGGGHITFQNWDIGEPNNAGDENNGWMVSNGKWYDVSGSNSYSFYCVDVTVVEEKMSWEDALSHCRDKQTDLPSLLSETDRLLDHNDIKHKNISERVWMGLRFLGDRWMWVNGDPLEYEAWSQEGGQDHQCPVRKRCGALTKEGLWENWDCQDKLNFICV</sequence>
<dbReference type="Ensembl" id="ENSAOCT00000027171.2">
    <property type="protein sequence ID" value="ENSAOCP00000017784.2"/>
    <property type="gene ID" value="ENSAOCG00000001654.2"/>
</dbReference>
<organism evidence="3 4">
    <name type="scientific">Amphiprion ocellaris</name>
    <name type="common">Clown anemonefish</name>
    <dbReference type="NCBI Taxonomy" id="80972"/>
    <lineage>
        <taxon>Eukaryota</taxon>
        <taxon>Metazoa</taxon>
        <taxon>Chordata</taxon>
        <taxon>Craniata</taxon>
        <taxon>Vertebrata</taxon>
        <taxon>Euteleostomi</taxon>
        <taxon>Actinopterygii</taxon>
        <taxon>Neopterygii</taxon>
        <taxon>Teleostei</taxon>
        <taxon>Neoteleostei</taxon>
        <taxon>Acanthomorphata</taxon>
        <taxon>Ovalentaria</taxon>
        <taxon>Pomacentridae</taxon>
        <taxon>Amphiprion</taxon>
    </lineage>
</organism>
<dbReference type="OMA" id="NKETWSS"/>
<feature type="domain" description="C-type lectin" evidence="2">
    <location>
        <begin position="147"/>
        <end position="263"/>
    </location>
</feature>
<dbReference type="Proteomes" id="UP001501940">
    <property type="component" value="Chromosome 4"/>
</dbReference>
<name>A0A3Q1BXW1_AMPOC</name>
<reference evidence="3 4" key="1">
    <citation type="submission" date="2022-01" db="EMBL/GenBank/DDBJ databases">
        <title>A chromosome-scale genome assembly of the false clownfish, Amphiprion ocellaris.</title>
        <authorList>
            <person name="Ryu T."/>
        </authorList>
    </citation>
    <scope>NUCLEOTIDE SEQUENCE [LARGE SCALE GENOMIC DNA]</scope>
</reference>
<keyword evidence="1" id="KW-1015">Disulfide bond</keyword>
<reference evidence="3" key="2">
    <citation type="submission" date="2025-08" db="UniProtKB">
        <authorList>
            <consortium name="Ensembl"/>
        </authorList>
    </citation>
    <scope>IDENTIFICATION</scope>
</reference>
<feature type="domain" description="C-type lectin" evidence="2">
    <location>
        <begin position="42"/>
        <end position="152"/>
    </location>
</feature>
<feature type="domain" description="C-type lectin" evidence="2">
    <location>
        <begin position="258"/>
        <end position="376"/>
    </location>
</feature>
<evidence type="ECO:0000313" key="3">
    <source>
        <dbReference type="Ensembl" id="ENSAOCP00000017784.2"/>
    </source>
</evidence>
<dbReference type="GeneTree" id="ENSGT00940000163460"/>
<dbReference type="SUPFAM" id="SSF56436">
    <property type="entry name" value="C-type lectin-like"/>
    <property type="match status" value="3"/>
</dbReference>
<dbReference type="Gene3D" id="3.10.100.10">
    <property type="entry name" value="Mannose-Binding Protein A, subunit A"/>
    <property type="match status" value="3"/>
</dbReference>
<dbReference type="InterPro" id="IPR018378">
    <property type="entry name" value="C-type_lectin_CS"/>
</dbReference>
<protein>
    <recommendedName>
        <fullName evidence="2">C-type lectin domain-containing protein</fullName>
    </recommendedName>
</protein>
<gene>
    <name evidence="3" type="primary">FGL1</name>
</gene>
<proteinExistence type="predicted"/>
<dbReference type="PANTHER" id="PTHR45784:SF8">
    <property type="entry name" value="C-TYPE MANNOSE RECEPTOR 2-RELATED"/>
    <property type="match status" value="1"/>
</dbReference>
<dbReference type="InterPro" id="IPR016187">
    <property type="entry name" value="CTDL_fold"/>
</dbReference>
<dbReference type="SMART" id="SM00034">
    <property type="entry name" value="CLECT"/>
    <property type="match status" value="3"/>
</dbReference>
<dbReference type="PANTHER" id="PTHR45784">
    <property type="entry name" value="C-TYPE LECTIN DOMAIN FAMILY 20 MEMBER A-RELATED"/>
    <property type="match status" value="1"/>
</dbReference>
<evidence type="ECO:0000256" key="1">
    <source>
        <dbReference type="ARBA" id="ARBA00023157"/>
    </source>
</evidence>